<feature type="domain" description="PAS" evidence="12">
    <location>
        <begin position="477"/>
        <end position="530"/>
    </location>
</feature>
<organism evidence="14 15">
    <name type="scientific">Sphingomonas oligophenolica</name>
    <dbReference type="NCBI Taxonomy" id="301154"/>
    <lineage>
        <taxon>Bacteria</taxon>
        <taxon>Pseudomonadati</taxon>
        <taxon>Pseudomonadota</taxon>
        <taxon>Alphaproteobacteria</taxon>
        <taxon>Sphingomonadales</taxon>
        <taxon>Sphingomonadaceae</taxon>
        <taxon>Sphingomonas</taxon>
    </lineage>
</organism>
<keyword evidence="7" id="KW-0067">ATP-binding</keyword>
<evidence type="ECO:0000256" key="9">
    <source>
        <dbReference type="SAM" id="MobiDB-lite"/>
    </source>
</evidence>
<dbReference type="Gene3D" id="1.10.287.130">
    <property type="match status" value="1"/>
</dbReference>
<dbReference type="PANTHER" id="PTHR43065">
    <property type="entry name" value="SENSOR HISTIDINE KINASE"/>
    <property type="match status" value="1"/>
</dbReference>
<evidence type="ECO:0000313" key="14">
    <source>
        <dbReference type="EMBL" id="MEN2792863.1"/>
    </source>
</evidence>
<dbReference type="InterPro" id="IPR001610">
    <property type="entry name" value="PAC"/>
</dbReference>
<dbReference type="SUPFAM" id="SSF55874">
    <property type="entry name" value="ATPase domain of HSP90 chaperone/DNA topoisomerase II/histidine kinase"/>
    <property type="match status" value="1"/>
</dbReference>
<dbReference type="EC" id="2.7.13.3" evidence="2"/>
<dbReference type="InterPro" id="IPR003661">
    <property type="entry name" value="HisK_dim/P_dom"/>
</dbReference>
<dbReference type="Pfam" id="PF13426">
    <property type="entry name" value="PAS_9"/>
    <property type="match status" value="1"/>
</dbReference>
<dbReference type="Gene3D" id="3.30.450.20">
    <property type="entry name" value="PAS domain"/>
    <property type="match status" value="3"/>
</dbReference>
<keyword evidence="10" id="KW-0812">Transmembrane</keyword>
<dbReference type="PRINTS" id="PR00344">
    <property type="entry name" value="BCTRLSENSOR"/>
</dbReference>
<feature type="transmembrane region" description="Helical" evidence="10">
    <location>
        <begin position="103"/>
        <end position="123"/>
    </location>
</feature>
<dbReference type="EMBL" id="JBDIME010000034">
    <property type="protein sequence ID" value="MEN2792863.1"/>
    <property type="molecule type" value="Genomic_DNA"/>
</dbReference>
<accession>A0ABU9YAN4</accession>
<feature type="domain" description="PAC" evidence="13">
    <location>
        <begin position="429"/>
        <end position="481"/>
    </location>
</feature>
<dbReference type="Proteomes" id="UP001419910">
    <property type="component" value="Unassembled WGS sequence"/>
</dbReference>
<keyword evidence="10" id="KW-1133">Transmembrane helix</keyword>
<evidence type="ECO:0000259" key="13">
    <source>
        <dbReference type="PROSITE" id="PS50113"/>
    </source>
</evidence>
<evidence type="ECO:0000259" key="12">
    <source>
        <dbReference type="PROSITE" id="PS50112"/>
    </source>
</evidence>
<evidence type="ECO:0000256" key="7">
    <source>
        <dbReference type="ARBA" id="ARBA00022840"/>
    </source>
</evidence>
<keyword evidence="5" id="KW-0547">Nucleotide-binding</keyword>
<dbReference type="CDD" id="cd00082">
    <property type="entry name" value="HisKA"/>
    <property type="match status" value="1"/>
</dbReference>
<dbReference type="InterPro" id="IPR035965">
    <property type="entry name" value="PAS-like_dom_sf"/>
</dbReference>
<evidence type="ECO:0000259" key="11">
    <source>
        <dbReference type="PROSITE" id="PS50109"/>
    </source>
</evidence>
<dbReference type="NCBIfam" id="TIGR00229">
    <property type="entry name" value="sensory_box"/>
    <property type="match status" value="3"/>
</dbReference>
<dbReference type="InterPro" id="IPR005467">
    <property type="entry name" value="His_kinase_dom"/>
</dbReference>
<dbReference type="InterPro" id="IPR013767">
    <property type="entry name" value="PAS_fold"/>
</dbReference>
<dbReference type="InterPro" id="IPR013655">
    <property type="entry name" value="PAS_fold_3"/>
</dbReference>
<name>A0ABU9YAN4_9SPHN</name>
<keyword evidence="4" id="KW-0808">Transferase</keyword>
<feature type="transmembrane region" description="Helical" evidence="10">
    <location>
        <begin position="173"/>
        <end position="195"/>
    </location>
</feature>
<keyword evidence="6" id="KW-0418">Kinase</keyword>
<keyword evidence="10" id="KW-0472">Membrane</keyword>
<evidence type="ECO:0000256" key="2">
    <source>
        <dbReference type="ARBA" id="ARBA00012438"/>
    </source>
</evidence>
<evidence type="ECO:0000256" key="4">
    <source>
        <dbReference type="ARBA" id="ARBA00022679"/>
    </source>
</evidence>
<comment type="catalytic activity">
    <reaction evidence="1">
        <text>ATP + protein L-histidine = ADP + protein N-phospho-L-histidine.</text>
        <dbReference type="EC" id="2.7.13.3"/>
    </reaction>
</comment>
<dbReference type="PANTHER" id="PTHR43065:SF46">
    <property type="entry name" value="C4-DICARBOXYLATE TRANSPORT SENSOR PROTEIN DCTB"/>
    <property type="match status" value="1"/>
</dbReference>
<dbReference type="InterPro" id="IPR000700">
    <property type="entry name" value="PAS-assoc_C"/>
</dbReference>
<evidence type="ECO:0000256" key="3">
    <source>
        <dbReference type="ARBA" id="ARBA00022553"/>
    </source>
</evidence>
<dbReference type="Gene3D" id="3.30.565.10">
    <property type="entry name" value="Histidine kinase-like ATPase, C-terminal domain"/>
    <property type="match status" value="1"/>
</dbReference>
<dbReference type="PROSITE" id="PS50113">
    <property type="entry name" value="PAC"/>
    <property type="match status" value="2"/>
</dbReference>
<dbReference type="CDD" id="cd00130">
    <property type="entry name" value="PAS"/>
    <property type="match status" value="2"/>
</dbReference>
<protein>
    <recommendedName>
        <fullName evidence="2">histidine kinase</fullName>
        <ecNumber evidence="2">2.7.13.3</ecNumber>
    </recommendedName>
</protein>
<dbReference type="SMART" id="SM00387">
    <property type="entry name" value="HATPase_c"/>
    <property type="match status" value="1"/>
</dbReference>
<feature type="region of interest" description="Disordered" evidence="9">
    <location>
        <begin position="286"/>
        <end position="307"/>
    </location>
</feature>
<feature type="transmembrane region" description="Helical" evidence="10">
    <location>
        <begin position="207"/>
        <end position="225"/>
    </location>
</feature>
<gene>
    <name evidence="14" type="ORF">ABC974_24755</name>
</gene>
<keyword evidence="15" id="KW-1185">Reference proteome</keyword>
<dbReference type="SMART" id="SM00388">
    <property type="entry name" value="HisKA"/>
    <property type="match status" value="1"/>
</dbReference>
<evidence type="ECO:0000313" key="15">
    <source>
        <dbReference type="Proteomes" id="UP001419910"/>
    </source>
</evidence>
<dbReference type="SMART" id="SM00086">
    <property type="entry name" value="PAC"/>
    <property type="match status" value="3"/>
</dbReference>
<feature type="transmembrane region" description="Helical" evidence="10">
    <location>
        <begin position="129"/>
        <end position="153"/>
    </location>
</feature>
<keyword evidence="8" id="KW-0902">Two-component regulatory system</keyword>
<evidence type="ECO:0000256" key="8">
    <source>
        <dbReference type="ARBA" id="ARBA00023012"/>
    </source>
</evidence>
<dbReference type="SUPFAM" id="SSF55785">
    <property type="entry name" value="PYP-like sensor domain (PAS domain)"/>
    <property type="match status" value="3"/>
</dbReference>
<reference evidence="14 15" key="1">
    <citation type="submission" date="2024-05" db="EMBL/GenBank/DDBJ databases">
        <authorList>
            <person name="Liu Q."/>
            <person name="Xin Y.-H."/>
        </authorList>
    </citation>
    <scope>NUCLEOTIDE SEQUENCE [LARGE SCALE GENOMIC DNA]</scope>
    <source>
        <strain evidence="14 15">CGMCC 1.10181</strain>
    </source>
</reference>
<feature type="transmembrane region" description="Helical" evidence="10">
    <location>
        <begin position="29"/>
        <end position="52"/>
    </location>
</feature>
<dbReference type="SMART" id="SM00091">
    <property type="entry name" value="PAS"/>
    <property type="match status" value="3"/>
</dbReference>
<dbReference type="Pfam" id="PF00989">
    <property type="entry name" value="PAS"/>
    <property type="match status" value="1"/>
</dbReference>
<proteinExistence type="predicted"/>
<dbReference type="SUPFAM" id="SSF47384">
    <property type="entry name" value="Homodimeric domain of signal transducing histidine kinase"/>
    <property type="match status" value="1"/>
</dbReference>
<evidence type="ECO:0000256" key="5">
    <source>
        <dbReference type="ARBA" id="ARBA00022741"/>
    </source>
</evidence>
<dbReference type="Pfam" id="PF02518">
    <property type="entry name" value="HATPase_c"/>
    <property type="match status" value="1"/>
</dbReference>
<dbReference type="InterPro" id="IPR036097">
    <property type="entry name" value="HisK_dim/P_sf"/>
</dbReference>
<comment type="caution">
    <text evidence="14">The sequence shown here is derived from an EMBL/GenBank/DDBJ whole genome shotgun (WGS) entry which is preliminary data.</text>
</comment>
<dbReference type="RefSeq" id="WP_343890969.1">
    <property type="nucleotide sequence ID" value="NZ_BAAAEH010000037.1"/>
</dbReference>
<dbReference type="InterPro" id="IPR000014">
    <property type="entry name" value="PAS"/>
</dbReference>
<dbReference type="InterPro" id="IPR036890">
    <property type="entry name" value="HATPase_C_sf"/>
</dbReference>
<dbReference type="Pfam" id="PF00512">
    <property type="entry name" value="HisKA"/>
    <property type="match status" value="1"/>
</dbReference>
<feature type="domain" description="PAC" evidence="13">
    <location>
        <begin position="554"/>
        <end position="604"/>
    </location>
</feature>
<feature type="domain" description="PAS" evidence="12">
    <location>
        <begin position="234"/>
        <end position="284"/>
    </location>
</feature>
<dbReference type="PROSITE" id="PS50109">
    <property type="entry name" value="HIS_KIN"/>
    <property type="match status" value="1"/>
</dbReference>
<dbReference type="Pfam" id="PF08447">
    <property type="entry name" value="PAS_3"/>
    <property type="match status" value="1"/>
</dbReference>
<keyword evidence="3" id="KW-0597">Phosphoprotein</keyword>
<feature type="domain" description="Histidine kinase" evidence="11">
    <location>
        <begin position="624"/>
        <end position="840"/>
    </location>
</feature>
<dbReference type="PROSITE" id="PS50112">
    <property type="entry name" value="PAS"/>
    <property type="match status" value="2"/>
</dbReference>
<evidence type="ECO:0000256" key="10">
    <source>
        <dbReference type="SAM" id="Phobius"/>
    </source>
</evidence>
<feature type="transmembrane region" description="Helical" evidence="10">
    <location>
        <begin position="6"/>
        <end position="22"/>
    </location>
</feature>
<dbReference type="InterPro" id="IPR004358">
    <property type="entry name" value="Sig_transdc_His_kin-like_C"/>
</dbReference>
<evidence type="ECO:0000256" key="1">
    <source>
        <dbReference type="ARBA" id="ARBA00000085"/>
    </source>
</evidence>
<sequence>MWPLTAVAYFFLVIGFGATILLPRLAPFLLAIPLLIAVCALAEGLVRISLGIDTLLFADQVSLLPAGNPGRPEVNSIVTLGLLGLALLTAARRSHAATELATLFASTAFCFGLASVALLLLVTPSHEKALRFFIGPLPGSLTTITLSMAFLLWRHRAGWIALLANRPVRKPVVWLLLPVVIALPILPTVIARWGATPESIVYPESDLLAALANVTIIGLLIWVSVDRLANQQAALREITTALDVAAIALTKPDGEITHWSRGCEQLYGWSAAEAIGRKKDDLLHSRWAQGGDGDRPSPSGSTERELVETRRDQAEISVLERTHVLDRADREPLLVVKMLDISDRVRAETALRESEARLAIAAEAQQLGVSHWDIASGRLEWSPGSEQRLGLTPGSLATFAQWEALIEPADTQGIMASVARAAANHDKRISFQYRFRGANGVMRTIEGSARCLYDSAGTLTTVIAANIDVTERKEREAAQQLRSIIDTVPDATIVIDEAGMIRSFSAAAERMFGIDSDAAIGCNIKLLMPDAVAAAHDDSIARYLVTGERHAIGSTRELTARRADGSLFPIEMNVGEARLGEERIFTGVIRDVSDRLAAEQRLNELNAELAHIGRQSAMSELAADLAHELNQPLSAAANFLAAARMLIERGENGAQVADLLRMGEEQTLRSGQIVRRLRDFLTKRDSELRPESLGLVVREAVALVLFGTARYDVRLSYRLDPAADMIFADRIQVQQVIVNLLRNAVEAMRDQPRSTREIVIASRPVEGDMVEISVTDSGPGLPDALSKNLCSRFATSKGGTAMGVGLSISVRIVEAHGGSLVAENRHGRGAVFRFTLPTFGEIGA</sequence>
<evidence type="ECO:0000256" key="6">
    <source>
        <dbReference type="ARBA" id="ARBA00022777"/>
    </source>
</evidence>
<dbReference type="InterPro" id="IPR003594">
    <property type="entry name" value="HATPase_dom"/>
</dbReference>